<evidence type="ECO:0000313" key="3">
    <source>
        <dbReference type="RefSeq" id="XP_006817101.1"/>
    </source>
</evidence>
<dbReference type="PANTHER" id="PTHR37984">
    <property type="entry name" value="PROTEIN CBG26694"/>
    <property type="match status" value="1"/>
</dbReference>
<dbReference type="GeneID" id="102802347"/>
<evidence type="ECO:0000313" key="2">
    <source>
        <dbReference type="Proteomes" id="UP000694865"/>
    </source>
</evidence>
<dbReference type="SUPFAM" id="SSF53098">
    <property type="entry name" value="Ribonuclease H-like"/>
    <property type="match status" value="1"/>
</dbReference>
<dbReference type="Gene3D" id="3.30.420.10">
    <property type="entry name" value="Ribonuclease H-like superfamily/Ribonuclease H"/>
    <property type="match status" value="1"/>
</dbReference>
<dbReference type="InterPro" id="IPR036397">
    <property type="entry name" value="RNaseH_sf"/>
</dbReference>
<dbReference type="Pfam" id="PF00665">
    <property type="entry name" value="rve"/>
    <property type="match status" value="1"/>
</dbReference>
<dbReference type="PROSITE" id="PS50994">
    <property type="entry name" value="INTEGRASE"/>
    <property type="match status" value="1"/>
</dbReference>
<name>A0ABM0MAR0_SACKO</name>
<gene>
    <name evidence="3" type="primary">LOC102802347</name>
</gene>
<dbReference type="InterPro" id="IPR050951">
    <property type="entry name" value="Retrovirus_Pol_polyprotein"/>
</dbReference>
<sequence>MIPTLIPDGPWQTVATDLFMLDNTNYLVVADYYSKLFEVIKLGNTRSSTVVNHTTSILSRHGIPFEVRSDNGPQYTATEYQQFAKQRGFKLLTTSPYMSQSNGLVERTVQTINNLTQKTRDDGKDPYLSIPEYKNTPINDIGSPAQFLMSLCQLLNISVDTFFCV</sequence>
<proteinExistence type="predicted"/>
<protein>
    <submittedName>
        <fullName evidence="3">Uncharacterized protein K02A2.6-like</fullName>
    </submittedName>
</protein>
<dbReference type="RefSeq" id="XP_006817101.1">
    <property type="nucleotide sequence ID" value="XM_006817038.1"/>
</dbReference>
<dbReference type="InterPro" id="IPR001584">
    <property type="entry name" value="Integrase_cat-core"/>
</dbReference>
<reference evidence="3" key="1">
    <citation type="submission" date="2025-08" db="UniProtKB">
        <authorList>
            <consortium name="RefSeq"/>
        </authorList>
    </citation>
    <scope>IDENTIFICATION</scope>
    <source>
        <tissue evidence="3">Testes</tissue>
    </source>
</reference>
<evidence type="ECO:0000259" key="1">
    <source>
        <dbReference type="PROSITE" id="PS50994"/>
    </source>
</evidence>
<dbReference type="InterPro" id="IPR012337">
    <property type="entry name" value="RNaseH-like_sf"/>
</dbReference>
<feature type="domain" description="Integrase catalytic" evidence="1">
    <location>
        <begin position="6"/>
        <end position="165"/>
    </location>
</feature>
<dbReference type="PANTHER" id="PTHR37984:SF7">
    <property type="entry name" value="INTEGRASE CATALYTIC DOMAIN-CONTAINING PROTEIN"/>
    <property type="match status" value="1"/>
</dbReference>
<organism evidence="2 3">
    <name type="scientific">Saccoglossus kowalevskii</name>
    <name type="common">Acorn worm</name>
    <dbReference type="NCBI Taxonomy" id="10224"/>
    <lineage>
        <taxon>Eukaryota</taxon>
        <taxon>Metazoa</taxon>
        <taxon>Hemichordata</taxon>
        <taxon>Enteropneusta</taxon>
        <taxon>Harrimaniidae</taxon>
        <taxon>Saccoglossus</taxon>
    </lineage>
</organism>
<dbReference type="Proteomes" id="UP000694865">
    <property type="component" value="Unplaced"/>
</dbReference>
<keyword evidence="2" id="KW-1185">Reference proteome</keyword>
<accession>A0ABM0MAR0</accession>